<evidence type="ECO:0000313" key="2">
    <source>
        <dbReference type="Proteomes" id="UP000009138"/>
    </source>
</evidence>
<keyword evidence="2" id="KW-1185">Reference proteome</keyword>
<protein>
    <submittedName>
        <fullName evidence="1">Uncharacterized protein</fullName>
    </submittedName>
</protein>
<sequence>MPDNPTAKRQRVTADLLDYPGFSEVTSTPELKIGKVNEINEIVLFLSNNLH</sequence>
<dbReference type="EMBL" id="CH476740">
    <property type="protein sequence ID" value="EIE86415.1"/>
    <property type="molecule type" value="Genomic_DNA"/>
</dbReference>
<dbReference type="GeneID" id="93618091"/>
<dbReference type="Proteomes" id="UP000009138">
    <property type="component" value="Unassembled WGS sequence"/>
</dbReference>
<evidence type="ECO:0000313" key="1">
    <source>
        <dbReference type="EMBL" id="EIE86415.1"/>
    </source>
</evidence>
<name>I1CD85_RHIO9</name>
<accession>I1CD85</accession>
<gene>
    <name evidence="1" type="ORF">RO3G_11126</name>
</gene>
<proteinExistence type="predicted"/>
<dbReference type="VEuPathDB" id="FungiDB:RO3G_11126"/>
<dbReference type="AlphaFoldDB" id="I1CD85"/>
<organism evidence="1 2">
    <name type="scientific">Rhizopus delemar (strain RA 99-880 / ATCC MYA-4621 / FGSC 9543 / NRRL 43880)</name>
    <name type="common">Mucormycosis agent</name>
    <name type="synonym">Rhizopus arrhizus var. delemar</name>
    <dbReference type="NCBI Taxonomy" id="246409"/>
    <lineage>
        <taxon>Eukaryota</taxon>
        <taxon>Fungi</taxon>
        <taxon>Fungi incertae sedis</taxon>
        <taxon>Mucoromycota</taxon>
        <taxon>Mucoromycotina</taxon>
        <taxon>Mucoromycetes</taxon>
        <taxon>Mucorales</taxon>
        <taxon>Mucorineae</taxon>
        <taxon>Rhizopodaceae</taxon>
        <taxon>Rhizopus</taxon>
    </lineage>
</organism>
<reference evidence="1 2" key="1">
    <citation type="journal article" date="2009" name="PLoS Genet.">
        <title>Genomic analysis of the basal lineage fungus Rhizopus oryzae reveals a whole-genome duplication.</title>
        <authorList>
            <person name="Ma L.-J."/>
            <person name="Ibrahim A.S."/>
            <person name="Skory C."/>
            <person name="Grabherr M.G."/>
            <person name="Burger G."/>
            <person name="Butler M."/>
            <person name="Elias M."/>
            <person name="Idnurm A."/>
            <person name="Lang B.F."/>
            <person name="Sone T."/>
            <person name="Abe A."/>
            <person name="Calvo S.E."/>
            <person name="Corrochano L.M."/>
            <person name="Engels R."/>
            <person name="Fu J."/>
            <person name="Hansberg W."/>
            <person name="Kim J.-M."/>
            <person name="Kodira C.D."/>
            <person name="Koehrsen M.J."/>
            <person name="Liu B."/>
            <person name="Miranda-Saavedra D."/>
            <person name="O'Leary S."/>
            <person name="Ortiz-Castellanos L."/>
            <person name="Poulter R."/>
            <person name="Rodriguez-Romero J."/>
            <person name="Ruiz-Herrera J."/>
            <person name="Shen Y.-Q."/>
            <person name="Zeng Q."/>
            <person name="Galagan J."/>
            <person name="Birren B.W."/>
            <person name="Cuomo C.A."/>
            <person name="Wickes B.L."/>
        </authorList>
    </citation>
    <scope>NUCLEOTIDE SEQUENCE [LARGE SCALE GENOMIC DNA]</scope>
    <source>
        <strain evidence="2">RA 99-880 / ATCC MYA-4621 / FGSC 9543 / NRRL 43880</strain>
    </source>
</reference>
<dbReference type="InParanoid" id="I1CD85"/>
<dbReference type="RefSeq" id="XP_067521811.1">
    <property type="nucleotide sequence ID" value="XM_067665710.1"/>
</dbReference>